<dbReference type="Proteomes" id="UP000176740">
    <property type="component" value="Unassembled WGS sequence"/>
</dbReference>
<dbReference type="InterPro" id="IPR037123">
    <property type="entry name" value="PRibGlycinamide_synth_C_sf"/>
</dbReference>
<dbReference type="InterPro" id="IPR002376">
    <property type="entry name" value="Formyl_transf_N"/>
</dbReference>
<dbReference type="SUPFAM" id="SSF56059">
    <property type="entry name" value="Glutathione synthetase ATP-binding domain-like"/>
    <property type="match status" value="1"/>
</dbReference>
<gene>
    <name evidence="12" type="ORF">A3A49_02935</name>
</gene>
<dbReference type="STRING" id="1797725.A3A49_02935"/>
<feature type="domain" description="ATP-grasp" evidence="11">
    <location>
        <begin position="314"/>
        <end position="518"/>
    </location>
</feature>
<evidence type="ECO:0000256" key="10">
    <source>
        <dbReference type="PROSITE-ProRule" id="PRU00409"/>
    </source>
</evidence>
<dbReference type="InterPro" id="IPR020562">
    <property type="entry name" value="PRibGlycinamide_synth_N"/>
</dbReference>
<evidence type="ECO:0000256" key="8">
    <source>
        <dbReference type="ARBA" id="ARBA00042242"/>
    </source>
</evidence>
<dbReference type="InterPro" id="IPR013815">
    <property type="entry name" value="ATP_grasp_subdomain_1"/>
</dbReference>
<keyword evidence="4 10" id="KW-0547">Nucleotide-binding</keyword>
<dbReference type="Pfam" id="PF02844">
    <property type="entry name" value="GARS_N"/>
    <property type="match status" value="1"/>
</dbReference>
<accession>A0A1F5H036</accession>
<dbReference type="SMART" id="SM01210">
    <property type="entry name" value="GARS_C"/>
    <property type="match status" value="1"/>
</dbReference>
<dbReference type="GO" id="GO:0046872">
    <property type="term" value="F:metal ion binding"/>
    <property type="evidence" value="ECO:0007669"/>
    <property type="project" value="InterPro"/>
</dbReference>
<keyword evidence="6 10" id="KW-0067">ATP-binding</keyword>
<dbReference type="EMBL" id="MFBO01000030">
    <property type="protein sequence ID" value="OGD97506.1"/>
    <property type="molecule type" value="Genomic_DNA"/>
</dbReference>
<dbReference type="Pfam" id="PF02843">
    <property type="entry name" value="GARS_C"/>
    <property type="match status" value="1"/>
</dbReference>
<dbReference type="SUPFAM" id="SSF53328">
    <property type="entry name" value="Formyltransferase"/>
    <property type="match status" value="1"/>
</dbReference>
<comment type="similarity">
    <text evidence="7">Belongs to the GARS family.</text>
</comment>
<dbReference type="Gene3D" id="3.90.600.10">
    <property type="entry name" value="Phosphoribosylglycinamide synthetase, C-terminal domain"/>
    <property type="match status" value="1"/>
</dbReference>
<dbReference type="EC" id="6.3.4.13" evidence="2"/>
<dbReference type="InterPro" id="IPR000115">
    <property type="entry name" value="PRibGlycinamide_synth"/>
</dbReference>
<evidence type="ECO:0000313" key="13">
    <source>
        <dbReference type="Proteomes" id="UP000176740"/>
    </source>
</evidence>
<evidence type="ECO:0000256" key="2">
    <source>
        <dbReference type="ARBA" id="ARBA00013255"/>
    </source>
</evidence>
<evidence type="ECO:0000256" key="4">
    <source>
        <dbReference type="ARBA" id="ARBA00022741"/>
    </source>
</evidence>
<dbReference type="GO" id="GO:0005524">
    <property type="term" value="F:ATP binding"/>
    <property type="evidence" value="ECO:0007669"/>
    <property type="project" value="UniProtKB-UniRule"/>
</dbReference>
<dbReference type="InterPro" id="IPR020561">
    <property type="entry name" value="PRibGlycinamid_synth_ATP-grasp"/>
</dbReference>
<evidence type="ECO:0000256" key="3">
    <source>
        <dbReference type="ARBA" id="ARBA00022598"/>
    </source>
</evidence>
<evidence type="ECO:0000256" key="7">
    <source>
        <dbReference type="ARBA" id="ARBA00038345"/>
    </source>
</evidence>
<dbReference type="NCBIfam" id="TIGR00877">
    <property type="entry name" value="purD"/>
    <property type="match status" value="1"/>
</dbReference>
<dbReference type="GO" id="GO:0006189">
    <property type="term" value="P:'de novo' IMP biosynthetic process"/>
    <property type="evidence" value="ECO:0007669"/>
    <property type="project" value="UniProtKB-UniPathway"/>
</dbReference>
<evidence type="ECO:0000313" key="12">
    <source>
        <dbReference type="EMBL" id="OGD97506.1"/>
    </source>
</evidence>
<dbReference type="InterPro" id="IPR020560">
    <property type="entry name" value="PRibGlycinamide_synth_C-dom"/>
</dbReference>
<evidence type="ECO:0000256" key="1">
    <source>
        <dbReference type="ARBA" id="ARBA00005174"/>
    </source>
</evidence>
<dbReference type="Gene3D" id="3.30.1490.20">
    <property type="entry name" value="ATP-grasp fold, A domain"/>
    <property type="match status" value="1"/>
</dbReference>
<evidence type="ECO:0000259" key="11">
    <source>
        <dbReference type="PROSITE" id="PS50975"/>
    </source>
</evidence>
<evidence type="ECO:0000256" key="9">
    <source>
        <dbReference type="ARBA" id="ARBA00042864"/>
    </source>
</evidence>
<dbReference type="SUPFAM" id="SSF51246">
    <property type="entry name" value="Rudiment single hybrid motif"/>
    <property type="match status" value="1"/>
</dbReference>
<dbReference type="AlphaFoldDB" id="A0A1F5H036"/>
<comment type="pathway">
    <text evidence="1">Purine metabolism; IMP biosynthesis via de novo pathway; N(1)-(5-phospho-D-ribosyl)glycinamide from 5-phospho-alpha-D-ribose 1-diphosphate: step 2/2.</text>
</comment>
<dbReference type="SUPFAM" id="SSF52440">
    <property type="entry name" value="PreATP-grasp domain"/>
    <property type="match status" value="1"/>
</dbReference>
<organism evidence="12 13">
    <name type="scientific">Candidatus Curtissbacteria bacterium RIFCSPLOWO2_01_FULL_38_11b</name>
    <dbReference type="NCBI Taxonomy" id="1797725"/>
    <lineage>
        <taxon>Bacteria</taxon>
        <taxon>Candidatus Curtissiibacteriota</taxon>
    </lineage>
</organism>
<dbReference type="InterPro" id="IPR011054">
    <property type="entry name" value="Rudment_hybrid_motif"/>
</dbReference>
<dbReference type="SMART" id="SM01209">
    <property type="entry name" value="GARS_A"/>
    <property type="match status" value="1"/>
</dbReference>
<dbReference type="GO" id="GO:0004637">
    <property type="term" value="F:phosphoribosylamine-glycine ligase activity"/>
    <property type="evidence" value="ECO:0007669"/>
    <property type="project" value="UniProtKB-EC"/>
</dbReference>
<comment type="caution">
    <text evidence="12">The sequence shown here is derived from an EMBL/GenBank/DDBJ whole genome shotgun (WGS) entry which is preliminary data.</text>
</comment>
<dbReference type="Gene3D" id="3.40.50.20">
    <property type="match status" value="1"/>
</dbReference>
<proteinExistence type="inferred from homology"/>
<dbReference type="InterPro" id="IPR016185">
    <property type="entry name" value="PreATP-grasp_dom_sf"/>
</dbReference>
<dbReference type="InterPro" id="IPR036477">
    <property type="entry name" value="Formyl_transf_N_sf"/>
</dbReference>
<evidence type="ECO:0000256" key="6">
    <source>
        <dbReference type="ARBA" id="ARBA00022840"/>
    </source>
</evidence>
<evidence type="ECO:0000256" key="5">
    <source>
        <dbReference type="ARBA" id="ARBA00022755"/>
    </source>
</evidence>
<dbReference type="Gene3D" id="3.40.50.170">
    <property type="entry name" value="Formyl transferase, N-terminal domain"/>
    <property type="match status" value="1"/>
</dbReference>
<dbReference type="PANTHER" id="PTHR43472:SF1">
    <property type="entry name" value="PHOSPHORIBOSYLAMINE--GLYCINE LIGASE, CHLOROPLASTIC"/>
    <property type="match status" value="1"/>
</dbReference>
<dbReference type="PANTHER" id="PTHR43472">
    <property type="entry name" value="PHOSPHORIBOSYLAMINE--GLYCINE LIGASE"/>
    <property type="match status" value="1"/>
</dbReference>
<name>A0A1F5H036_9BACT</name>
<dbReference type="PROSITE" id="PS50975">
    <property type="entry name" value="ATP_GRASP"/>
    <property type="match status" value="1"/>
</dbReference>
<keyword evidence="3 12" id="KW-0436">Ligase</keyword>
<keyword evidence="5" id="KW-0658">Purine biosynthesis</keyword>
<dbReference type="Gene3D" id="3.30.470.20">
    <property type="entry name" value="ATP-grasp fold, B domain"/>
    <property type="match status" value="1"/>
</dbReference>
<sequence>MINIAVLISDKGRGTNLQAIINGIKKGKISGEIVVVVSDTSKAIGLERARKNNIKVEICPHKNQLIKILKKYQPDFIALAGWKQIISDEVIEAYTNKILNLHPGLIPDKNSGTVKNPNGTDGLWNRGLLAEKAVNNFLVNHATYAGSSIHFLTKEFDFGEVLARTFVKIKKNDTIDSLYSRIKKKENQNYVEVLQKLSANSKFTVMVIDGGGRGSAIIDKYAQSPNVEKILAVPGNDLIPILVKKPVKFFPYLKTTDIKEISEICQREKVDLIDVAQDDAVAVGLVDSLIKSGFKVFGPTKAAGRIEWDKAWSRNFMQKFKIPHPDYKICKSYKEGIDYIKKQKDAKWFIKASGLAAGKGAIYSANKKDAINAVNSMKNFGKAGETFLIEKCLIGEEFSAFAILNGKKFEIVGFAQDHKQVFDGDLGPNTGGMGCSMPPVAITKRIESQVKSIFKKTAEGLVTLKRPYLGILYLGGMIDEKGKVWTVEFNARWGDPEAQVILPSIKNDLYELVSNTIKNKIPKIKRDSLYRVAVTAASKGYPNDYSEVVGKQIFGLSTLLGHPERSEGSLKVFGAGVKINNGKFIVGSGRLFYVLGEGKNVAIARKLAYNALSLINIEGDFLHFRTDIGWRDLARYNRRR</sequence>
<dbReference type="Pfam" id="PF01071">
    <property type="entry name" value="GARS_A"/>
    <property type="match status" value="1"/>
</dbReference>
<dbReference type="UniPathway" id="UPA00074">
    <property type="reaction ID" value="UER00125"/>
</dbReference>
<protein>
    <recommendedName>
        <fullName evidence="2">phosphoribosylamine--glycine ligase</fullName>
        <ecNumber evidence="2">6.3.4.13</ecNumber>
    </recommendedName>
    <alternativeName>
        <fullName evidence="8">Glycinamide ribonucleotide synthetase</fullName>
    </alternativeName>
    <alternativeName>
        <fullName evidence="9">Phosphoribosylglycinamide synthetase</fullName>
    </alternativeName>
</protein>
<dbReference type="GO" id="GO:0009113">
    <property type="term" value="P:purine nucleobase biosynthetic process"/>
    <property type="evidence" value="ECO:0007669"/>
    <property type="project" value="InterPro"/>
</dbReference>
<dbReference type="Pfam" id="PF00551">
    <property type="entry name" value="Formyl_trans_N"/>
    <property type="match status" value="1"/>
</dbReference>
<reference evidence="12 13" key="1">
    <citation type="journal article" date="2016" name="Nat. Commun.">
        <title>Thousands of microbial genomes shed light on interconnected biogeochemical processes in an aquifer system.</title>
        <authorList>
            <person name="Anantharaman K."/>
            <person name="Brown C.T."/>
            <person name="Hug L.A."/>
            <person name="Sharon I."/>
            <person name="Castelle C.J."/>
            <person name="Probst A.J."/>
            <person name="Thomas B.C."/>
            <person name="Singh A."/>
            <person name="Wilkins M.J."/>
            <person name="Karaoz U."/>
            <person name="Brodie E.L."/>
            <person name="Williams K.H."/>
            <person name="Hubbard S.S."/>
            <person name="Banfield J.F."/>
        </authorList>
    </citation>
    <scope>NUCLEOTIDE SEQUENCE [LARGE SCALE GENOMIC DNA]</scope>
</reference>
<dbReference type="InterPro" id="IPR011761">
    <property type="entry name" value="ATP-grasp"/>
</dbReference>